<dbReference type="InterPro" id="IPR010038">
    <property type="entry name" value="MoaD_arc-typ"/>
</dbReference>
<accession>A0A558DEV6</accession>
<dbReference type="GO" id="GO:1990133">
    <property type="term" value="C:molybdopterin adenylyltransferase complex"/>
    <property type="evidence" value="ECO:0007669"/>
    <property type="project" value="TreeGrafter"/>
</dbReference>
<dbReference type="UniPathway" id="UPA00344"/>
<dbReference type="NCBIfam" id="TIGR01682">
    <property type="entry name" value="moaD"/>
    <property type="match status" value="1"/>
</dbReference>
<dbReference type="InterPro" id="IPR012675">
    <property type="entry name" value="Beta-grasp_dom_sf"/>
</dbReference>
<gene>
    <name evidence="4" type="primary">moaD</name>
    <name evidence="4" type="ORF">FHK82_00860</name>
</gene>
<evidence type="ECO:0000313" key="4">
    <source>
        <dbReference type="EMBL" id="TVT59565.1"/>
    </source>
</evidence>
<proteinExistence type="inferred from homology"/>
<dbReference type="PANTHER" id="PTHR33359">
    <property type="entry name" value="MOLYBDOPTERIN SYNTHASE SULFUR CARRIER SUBUNIT"/>
    <property type="match status" value="1"/>
</dbReference>
<protein>
    <recommendedName>
        <fullName evidence="3">Molybdopterin synthase sulfur carrier subunit</fullName>
    </recommendedName>
</protein>
<comment type="caution">
    <text evidence="4">The sequence shown here is derived from an EMBL/GenBank/DDBJ whole genome shotgun (WGS) entry which is preliminary data.</text>
</comment>
<reference evidence="4 5" key="1">
    <citation type="submission" date="2019-07" db="EMBL/GenBank/DDBJ databases">
        <title>The pathways for chlorine oxyanion respiration interact through the shared metabolite chlorate.</title>
        <authorList>
            <person name="Barnum T.P."/>
            <person name="Cheng Y."/>
            <person name="Hill K.A."/>
            <person name="Lucas L.N."/>
            <person name="Carlson H.K."/>
            <person name="Coates J.D."/>
        </authorList>
    </citation>
    <scope>NUCLEOTIDE SEQUENCE [LARGE SCALE GENOMIC DNA]</scope>
    <source>
        <strain evidence="4">BK-3</strain>
    </source>
</reference>
<dbReference type="InterPro" id="IPR003749">
    <property type="entry name" value="ThiS/MoaD-like"/>
</dbReference>
<dbReference type="InterPro" id="IPR016155">
    <property type="entry name" value="Mopterin_synth/thiamin_S_b"/>
</dbReference>
<dbReference type="GO" id="GO:0000166">
    <property type="term" value="F:nucleotide binding"/>
    <property type="evidence" value="ECO:0007669"/>
    <property type="project" value="UniProtKB-KW"/>
</dbReference>
<dbReference type="AlphaFoldDB" id="A0A558DEV6"/>
<dbReference type="PANTHER" id="PTHR33359:SF1">
    <property type="entry name" value="MOLYBDOPTERIN SYNTHASE SULFUR CARRIER SUBUNIT"/>
    <property type="match status" value="1"/>
</dbReference>
<comment type="similarity">
    <text evidence="2">Belongs to the MoaD family.</text>
</comment>
<dbReference type="CDD" id="cd00754">
    <property type="entry name" value="Ubl_MoaD"/>
    <property type="match status" value="1"/>
</dbReference>
<dbReference type="Pfam" id="PF02597">
    <property type="entry name" value="ThiS"/>
    <property type="match status" value="1"/>
</dbReference>
<sequence>MINLRFFARLREELQTGSETMEYSSETQTVEAVVAQLKSRGGSWSDLFGDGQTVLVAVNQEMCDRDSSISDGDEVAFFPPVTGG</sequence>
<name>A0A558DEV6_9GAMM</name>
<dbReference type="SUPFAM" id="SSF54285">
    <property type="entry name" value="MoaD/ThiS"/>
    <property type="match status" value="1"/>
</dbReference>
<dbReference type="NCBIfam" id="TIGR01687">
    <property type="entry name" value="moaD_arch"/>
    <property type="match status" value="1"/>
</dbReference>
<evidence type="ECO:0000256" key="1">
    <source>
        <dbReference type="ARBA" id="ARBA00022741"/>
    </source>
</evidence>
<organism evidence="4 5">
    <name type="scientific">Sedimenticola thiotaurini</name>
    <dbReference type="NCBI Taxonomy" id="1543721"/>
    <lineage>
        <taxon>Bacteria</taxon>
        <taxon>Pseudomonadati</taxon>
        <taxon>Pseudomonadota</taxon>
        <taxon>Gammaproteobacteria</taxon>
        <taxon>Chromatiales</taxon>
        <taxon>Sedimenticolaceae</taxon>
        <taxon>Sedimenticola</taxon>
    </lineage>
</organism>
<dbReference type="GO" id="GO:0006777">
    <property type="term" value="P:Mo-molybdopterin cofactor biosynthetic process"/>
    <property type="evidence" value="ECO:0007669"/>
    <property type="project" value="InterPro"/>
</dbReference>
<evidence type="ECO:0000256" key="2">
    <source>
        <dbReference type="ARBA" id="ARBA00024200"/>
    </source>
</evidence>
<evidence type="ECO:0000313" key="5">
    <source>
        <dbReference type="Proteomes" id="UP000317355"/>
    </source>
</evidence>
<keyword evidence="1" id="KW-0547">Nucleotide-binding</keyword>
<dbReference type="InterPro" id="IPR044672">
    <property type="entry name" value="MOCS2A"/>
</dbReference>
<dbReference type="EMBL" id="VMRY01000003">
    <property type="protein sequence ID" value="TVT59565.1"/>
    <property type="molecule type" value="Genomic_DNA"/>
</dbReference>
<dbReference type="Proteomes" id="UP000317355">
    <property type="component" value="Unassembled WGS sequence"/>
</dbReference>
<dbReference type="Gene3D" id="3.10.20.30">
    <property type="match status" value="1"/>
</dbReference>
<evidence type="ECO:0000256" key="3">
    <source>
        <dbReference type="ARBA" id="ARBA00024247"/>
    </source>
</evidence>